<dbReference type="GO" id="GO:0032259">
    <property type="term" value="P:methylation"/>
    <property type="evidence" value="ECO:0007669"/>
    <property type="project" value="UniProtKB-KW"/>
</dbReference>
<evidence type="ECO:0000259" key="1">
    <source>
        <dbReference type="Pfam" id="PF08241"/>
    </source>
</evidence>
<protein>
    <submittedName>
        <fullName evidence="2">Class I SAM-dependent methyltransferase</fullName>
    </submittedName>
</protein>
<dbReference type="InterPro" id="IPR013216">
    <property type="entry name" value="Methyltransf_11"/>
</dbReference>
<feature type="domain" description="Methyltransferase type 11" evidence="1">
    <location>
        <begin position="64"/>
        <end position="161"/>
    </location>
</feature>
<organism evidence="2 3">
    <name type="scientific">Ferruginivarius sediminum</name>
    <dbReference type="NCBI Taxonomy" id="2661937"/>
    <lineage>
        <taxon>Bacteria</taxon>
        <taxon>Pseudomonadati</taxon>
        <taxon>Pseudomonadota</taxon>
        <taxon>Alphaproteobacteria</taxon>
        <taxon>Rhodospirillales</taxon>
        <taxon>Rhodospirillaceae</taxon>
        <taxon>Ferruginivarius</taxon>
    </lineage>
</organism>
<dbReference type="Gene3D" id="3.40.50.150">
    <property type="entry name" value="Vaccinia Virus protein VP39"/>
    <property type="match status" value="1"/>
</dbReference>
<keyword evidence="2" id="KW-0808">Transferase</keyword>
<dbReference type="EMBL" id="QPMH01000003">
    <property type="protein sequence ID" value="RDD63081.1"/>
    <property type="molecule type" value="Genomic_DNA"/>
</dbReference>
<sequence length="265" mass="29477">MQNDAPVVTTDMISNNVGIDEKWYEFSWYNSFENPDKVDEIKKYLEYSCASELLSNAVPCGKSLDIGTATGRYLRAWARLGYDSFGIDISSDAVSITQQQLVKSGLEAERVQKMDACGLEFANDTFRLVSCMMGTLAYIETPQAAMHEVARVLEPGGQFVVSNWLTSNPELDFLVANSPMHNERLRAQTPDPAQLMRSLSDAGLVPAKSQYAVLLPVQTILHLVTSHEGEPAGFLDRVALLERNVRNLFPRRQGQIFVILAQKAI</sequence>
<dbReference type="PANTHER" id="PTHR43591">
    <property type="entry name" value="METHYLTRANSFERASE"/>
    <property type="match status" value="1"/>
</dbReference>
<dbReference type="GO" id="GO:0008757">
    <property type="term" value="F:S-adenosylmethionine-dependent methyltransferase activity"/>
    <property type="evidence" value="ECO:0007669"/>
    <property type="project" value="InterPro"/>
</dbReference>
<gene>
    <name evidence="2" type="ORF">DRB17_04740</name>
</gene>
<dbReference type="Pfam" id="PF08241">
    <property type="entry name" value="Methyltransf_11"/>
    <property type="match status" value="1"/>
</dbReference>
<dbReference type="SUPFAM" id="SSF53335">
    <property type="entry name" value="S-adenosyl-L-methionine-dependent methyltransferases"/>
    <property type="match status" value="1"/>
</dbReference>
<name>A0A369TCK8_9PROT</name>
<comment type="caution">
    <text evidence="2">The sequence shown here is derived from an EMBL/GenBank/DDBJ whole genome shotgun (WGS) entry which is preliminary data.</text>
</comment>
<proteinExistence type="predicted"/>
<dbReference type="InterPro" id="IPR029063">
    <property type="entry name" value="SAM-dependent_MTases_sf"/>
</dbReference>
<accession>A0A369TCK8</accession>
<keyword evidence="2" id="KW-0489">Methyltransferase</keyword>
<dbReference type="CDD" id="cd02440">
    <property type="entry name" value="AdoMet_MTases"/>
    <property type="match status" value="1"/>
</dbReference>
<dbReference type="Proteomes" id="UP000253941">
    <property type="component" value="Unassembled WGS sequence"/>
</dbReference>
<keyword evidence="3" id="KW-1185">Reference proteome</keyword>
<evidence type="ECO:0000313" key="2">
    <source>
        <dbReference type="EMBL" id="RDD63081.1"/>
    </source>
</evidence>
<evidence type="ECO:0000313" key="3">
    <source>
        <dbReference type="Proteomes" id="UP000253941"/>
    </source>
</evidence>
<dbReference type="AlphaFoldDB" id="A0A369TCK8"/>
<reference evidence="2 3" key="1">
    <citation type="submission" date="2018-07" db="EMBL/GenBank/DDBJ databases">
        <title>Venubactetium sediminum gen. nov., sp. nov., isolated from a marine solar saltern.</title>
        <authorList>
            <person name="Wang S."/>
        </authorList>
    </citation>
    <scope>NUCLEOTIDE SEQUENCE [LARGE SCALE GENOMIC DNA]</scope>
    <source>
        <strain evidence="2 3">WD2A32</strain>
    </source>
</reference>